<dbReference type="InterPro" id="IPR007549">
    <property type="entry name" value="DUF512"/>
</dbReference>
<dbReference type="Gene3D" id="3.20.20.70">
    <property type="entry name" value="Aldolase class I"/>
    <property type="match status" value="1"/>
</dbReference>
<organism evidence="3 4">
    <name type="scientific">Candidatus Scatenecus faecavium</name>
    <dbReference type="NCBI Taxonomy" id="2840915"/>
    <lineage>
        <taxon>Bacteria</taxon>
        <taxon>Candidatus Scatenecus</taxon>
    </lineage>
</organism>
<feature type="domain" description="DUF512" evidence="1">
    <location>
        <begin position="223"/>
        <end position="409"/>
    </location>
</feature>
<dbReference type="SUPFAM" id="SSF102114">
    <property type="entry name" value="Radical SAM enzymes"/>
    <property type="match status" value="1"/>
</dbReference>
<comment type="caution">
    <text evidence="3">The sequence shown here is derived from an EMBL/GenBank/DDBJ whole genome shotgun (WGS) entry which is preliminary data.</text>
</comment>
<dbReference type="InterPro" id="IPR013785">
    <property type="entry name" value="Aldolase_TIM"/>
</dbReference>
<dbReference type="Pfam" id="PF04459">
    <property type="entry name" value="DUF512"/>
    <property type="match status" value="1"/>
</dbReference>
<dbReference type="SUPFAM" id="SSF50156">
    <property type="entry name" value="PDZ domain-like"/>
    <property type="match status" value="1"/>
</dbReference>
<protein>
    <submittedName>
        <fullName evidence="3">DUF512 domain-containing protein</fullName>
    </submittedName>
</protein>
<dbReference type="InterPro" id="IPR058240">
    <property type="entry name" value="rSAM_sf"/>
</dbReference>
<accession>A0A9D1FXB4</accession>
<name>A0A9D1FXB4_9BACT</name>
<dbReference type="EMBL" id="DVJO01000201">
    <property type="protein sequence ID" value="HIS83765.1"/>
    <property type="molecule type" value="Genomic_DNA"/>
</dbReference>
<evidence type="ECO:0000313" key="4">
    <source>
        <dbReference type="Proteomes" id="UP000824139"/>
    </source>
</evidence>
<evidence type="ECO:0000313" key="3">
    <source>
        <dbReference type="EMBL" id="HIS83765.1"/>
    </source>
</evidence>
<dbReference type="Proteomes" id="UP000824139">
    <property type="component" value="Unassembled WGS sequence"/>
</dbReference>
<feature type="domain" description="Putative radical SAM N-terminal" evidence="2">
    <location>
        <begin position="70"/>
        <end position="220"/>
    </location>
</feature>
<reference evidence="3" key="1">
    <citation type="submission" date="2020-10" db="EMBL/GenBank/DDBJ databases">
        <authorList>
            <person name="Gilroy R."/>
        </authorList>
    </citation>
    <scope>NUCLEOTIDE SEQUENCE</scope>
    <source>
        <strain evidence="3">CHK152-2994</strain>
    </source>
</reference>
<proteinExistence type="predicted"/>
<dbReference type="InterPro" id="IPR045375">
    <property type="entry name" value="Put_radical_SAM-like_N"/>
</dbReference>
<dbReference type="AlphaFoldDB" id="A0A9D1FXB4"/>
<reference evidence="3" key="2">
    <citation type="journal article" date="2021" name="PeerJ">
        <title>Extensive microbial diversity within the chicken gut microbiome revealed by metagenomics and culture.</title>
        <authorList>
            <person name="Gilroy R."/>
            <person name="Ravi A."/>
            <person name="Getino M."/>
            <person name="Pursley I."/>
            <person name="Horton D.L."/>
            <person name="Alikhan N.F."/>
            <person name="Baker D."/>
            <person name="Gharbi K."/>
            <person name="Hall N."/>
            <person name="Watson M."/>
            <person name="Adriaenssens E.M."/>
            <person name="Foster-Nyarko E."/>
            <person name="Jarju S."/>
            <person name="Secka A."/>
            <person name="Antonio M."/>
            <person name="Oren A."/>
            <person name="Chaudhuri R.R."/>
            <person name="La Ragione R."/>
            <person name="Hildebrand F."/>
            <person name="Pallen M.J."/>
        </authorList>
    </citation>
    <scope>NUCLEOTIDE SEQUENCE</scope>
    <source>
        <strain evidence="3">CHK152-2994</strain>
    </source>
</reference>
<dbReference type="Gene3D" id="2.30.42.10">
    <property type="match status" value="1"/>
</dbReference>
<evidence type="ECO:0000259" key="1">
    <source>
        <dbReference type="Pfam" id="PF04459"/>
    </source>
</evidence>
<evidence type="ECO:0000259" key="2">
    <source>
        <dbReference type="Pfam" id="PF19238"/>
    </source>
</evidence>
<dbReference type="InterPro" id="IPR036034">
    <property type="entry name" value="PDZ_sf"/>
</dbReference>
<gene>
    <name evidence="3" type="ORF">IAD41_09205</name>
</gene>
<sequence length="426" mass="48284">MKKTMPALVNKVLEGSIAEELEIMPGDEILSIDETPMMDMIDYNFLCKSDFLTLEVKKSDGEIEVIEIEKDFDEDLGIVFESAVFDRVKPCLNKCIFCFVDQQPKGLRDTLYIKDDDYRLSYLQGTYITLTNLNDDDRERIKRMHLGPFYVSVHTTNPELRVKMLRNPNAGKIMEHLQWFRKNKIPFHAQIVLCPGFNDGAELERTLSDLASLKNTVLSVAIVPVGVTQFRQENLVQVDEKIAKETIAIASKFKRVCLSDEFFLLAGEKIPPASYYGSFSQLEDGVGAIRMLIDDYKSQKLPKALSKPAKFIFATSYAAKDAINFIAKDMCKKVKNLSIDVRPVKSEYWGRNITVAGLITSEDLIKAVSASDGQIVVLPSVMLRPYSEDFLDGNSLGYVKKVISKPFIVLENNYSIKEFIDILYKI</sequence>
<dbReference type="Pfam" id="PF19238">
    <property type="entry name" value="Radical_SAM_2"/>
    <property type="match status" value="1"/>
</dbReference>